<organism evidence="1 2">
    <name type="scientific">Pseudomonas arsenicoxydans</name>
    <dbReference type="NCBI Taxonomy" id="702115"/>
    <lineage>
        <taxon>Bacteria</taxon>
        <taxon>Pseudomonadati</taxon>
        <taxon>Pseudomonadota</taxon>
        <taxon>Gammaproteobacteria</taxon>
        <taxon>Pseudomonadales</taxon>
        <taxon>Pseudomonadaceae</taxon>
        <taxon>Pseudomonas</taxon>
    </lineage>
</organism>
<gene>
    <name evidence="1" type="ORF">EAH78_08720</name>
</gene>
<accession>A0A502I1H1</accession>
<reference evidence="1 2" key="1">
    <citation type="journal article" date="2019" name="Environ. Microbiol.">
        <title>Species interactions and distinct microbial communities in high Arctic permafrost affected cryosols are associated with the CH4 and CO2 gas fluxes.</title>
        <authorList>
            <person name="Altshuler I."/>
            <person name="Hamel J."/>
            <person name="Turney S."/>
            <person name="Magnuson E."/>
            <person name="Levesque R."/>
            <person name="Greer C."/>
            <person name="Whyte L.G."/>
        </authorList>
    </citation>
    <scope>NUCLEOTIDE SEQUENCE [LARGE SCALE GENOMIC DNA]</scope>
    <source>
        <strain evidence="1 2">E3</strain>
    </source>
</reference>
<comment type="caution">
    <text evidence="1">The sequence shown here is derived from an EMBL/GenBank/DDBJ whole genome shotgun (WGS) entry which is preliminary data.</text>
</comment>
<dbReference type="EMBL" id="RCZE01000003">
    <property type="protein sequence ID" value="TPG79873.1"/>
    <property type="molecule type" value="Genomic_DNA"/>
</dbReference>
<proteinExistence type="predicted"/>
<evidence type="ECO:0000313" key="1">
    <source>
        <dbReference type="EMBL" id="TPG79873.1"/>
    </source>
</evidence>
<sequence length="70" mass="7854">MFSILFTKSLAIRIYRLCGSLREQARSHIQPRSFRGMRLNVGAGLLAKAPDHPLEGRVETNKPAIGPVYF</sequence>
<name>A0A502I1H1_9PSED</name>
<dbReference type="Proteomes" id="UP000317933">
    <property type="component" value="Unassembled WGS sequence"/>
</dbReference>
<dbReference type="AlphaFoldDB" id="A0A502I1H1"/>
<protein>
    <submittedName>
        <fullName evidence="1">Uncharacterized protein</fullName>
    </submittedName>
</protein>
<evidence type="ECO:0000313" key="2">
    <source>
        <dbReference type="Proteomes" id="UP000317933"/>
    </source>
</evidence>